<proteinExistence type="inferred from homology"/>
<protein>
    <submittedName>
        <fullName evidence="2">Uncharacterized protein</fullName>
    </submittedName>
</protein>
<dbReference type="PANTHER" id="PTHR31449:SF3">
    <property type="entry name" value="UPF0598 PROTEIN C8ORF82"/>
    <property type="match status" value="1"/>
</dbReference>
<dbReference type="InterPro" id="IPR028108">
    <property type="entry name" value="DUF4505"/>
</dbReference>
<reference evidence="2" key="1">
    <citation type="submission" date="2020-05" db="EMBL/GenBank/DDBJ databases">
        <title>Phylogenomic resolution of chytrid fungi.</title>
        <authorList>
            <person name="Stajich J.E."/>
            <person name="Amses K."/>
            <person name="Simmons R."/>
            <person name="Seto K."/>
            <person name="Myers J."/>
            <person name="Bonds A."/>
            <person name="Quandt C.A."/>
            <person name="Barry K."/>
            <person name="Liu P."/>
            <person name="Grigoriev I."/>
            <person name="Longcore J.E."/>
            <person name="James T.Y."/>
        </authorList>
    </citation>
    <scope>NUCLEOTIDE SEQUENCE</scope>
    <source>
        <strain evidence="2">JEL0513</strain>
    </source>
</reference>
<evidence type="ECO:0000256" key="1">
    <source>
        <dbReference type="ARBA" id="ARBA00006322"/>
    </source>
</evidence>
<gene>
    <name evidence="2" type="ORF">HK100_007006</name>
</gene>
<evidence type="ECO:0000313" key="3">
    <source>
        <dbReference type="Proteomes" id="UP001211907"/>
    </source>
</evidence>
<dbReference type="Proteomes" id="UP001211907">
    <property type="component" value="Unassembled WGS sequence"/>
</dbReference>
<organism evidence="2 3">
    <name type="scientific">Physocladia obscura</name>
    <dbReference type="NCBI Taxonomy" id="109957"/>
    <lineage>
        <taxon>Eukaryota</taxon>
        <taxon>Fungi</taxon>
        <taxon>Fungi incertae sedis</taxon>
        <taxon>Chytridiomycota</taxon>
        <taxon>Chytridiomycota incertae sedis</taxon>
        <taxon>Chytridiomycetes</taxon>
        <taxon>Chytridiales</taxon>
        <taxon>Chytriomycetaceae</taxon>
        <taxon>Physocladia</taxon>
    </lineage>
</organism>
<sequence>MTSFRRFASTMREYQYQIDLQGSLYLADVKIRTHATAYRDPKFLDFFISNLRLRNCQSLKLHGLPQFQYESRCGAELNLVQSEDSPIVFKQLNANTQNLEYAGTFITPFHPKKIHFSAKTGRLYHPLPEKMQNLLAPWQLTNGEKTALGLLRSQLVQIHFAESIDETSISWEGMRYSLIKVND</sequence>
<dbReference type="EMBL" id="JADGJH010000328">
    <property type="protein sequence ID" value="KAJ3131006.1"/>
    <property type="molecule type" value="Genomic_DNA"/>
</dbReference>
<accession>A0AAD5T595</accession>
<name>A0AAD5T595_9FUNG</name>
<evidence type="ECO:0000313" key="2">
    <source>
        <dbReference type="EMBL" id="KAJ3131006.1"/>
    </source>
</evidence>
<keyword evidence="3" id="KW-1185">Reference proteome</keyword>
<comment type="caution">
    <text evidence="2">The sequence shown here is derived from an EMBL/GenBank/DDBJ whole genome shotgun (WGS) entry which is preliminary data.</text>
</comment>
<comment type="similarity">
    <text evidence="1">Belongs to the UPF0598 family.</text>
</comment>
<dbReference type="PANTHER" id="PTHR31449">
    <property type="entry name" value="UPF0598 PROTEIN C8ORF82"/>
    <property type="match status" value="1"/>
</dbReference>
<dbReference type="Pfam" id="PF14956">
    <property type="entry name" value="DUF4505"/>
    <property type="match status" value="1"/>
</dbReference>
<dbReference type="AlphaFoldDB" id="A0AAD5T595"/>